<dbReference type="Gene3D" id="3.40.50.300">
    <property type="entry name" value="P-loop containing nucleotide triphosphate hydrolases"/>
    <property type="match status" value="1"/>
</dbReference>
<evidence type="ECO:0008006" key="4">
    <source>
        <dbReference type="Google" id="ProtNLM"/>
    </source>
</evidence>
<accession>A0AAD9IC33</accession>
<feature type="region of interest" description="Disordered" evidence="1">
    <location>
        <begin position="34"/>
        <end position="97"/>
    </location>
</feature>
<dbReference type="InterPro" id="IPR027417">
    <property type="entry name" value="P-loop_NTPase"/>
</dbReference>
<evidence type="ECO:0000256" key="1">
    <source>
        <dbReference type="SAM" id="MobiDB-lite"/>
    </source>
</evidence>
<dbReference type="PANTHER" id="PTHR24030">
    <property type="entry name" value="PROTEIN CMSS1"/>
    <property type="match status" value="1"/>
</dbReference>
<evidence type="ECO:0000313" key="2">
    <source>
        <dbReference type="EMBL" id="KAK2075081.1"/>
    </source>
</evidence>
<dbReference type="GO" id="GO:0005634">
    <property type="term" value="C:nucleus"/>
    <property type="evidence" value="ECO:0007669"/>
    <property type="project" value="TreeGrafter"/>
</dbReference>
<dbReference type="PANTHER" id="PTHR24030:SF0">
    <property type="entry name" value="PROTEIN CMSS1"/>
    <property type="match status" value="1"/>
</dbReference>
<dbReference type="SUPFAM" id="SSF52540">
    <property type="entry name" value="P-loop containing nucleoside triphosphate hydrolases"/>
    <property type="match status" value="1"/>
</dbReference>
<dbReference type="InterPro" id="IPR032704">
    <property type="entry name" value="Cms1"/>
</dbReference>
<evidence type="ECO:0000313" key="3">
    <source>
        <dbReference type="Proteomes" id="UP001217918"/>
    </source>
</evidence>
<dbReference type="GO" id="GO:0030686">
    <property type="term" value="C:90S preribosome"/>
    <property type="evidence" value="ECO:0007669"/>
    <property type="project" value="TreeGrafter"/>
</dbReference>
<comment type="caution">
    <text evidence="2">The sequence shown here is derived from an EMBL/GenBank/DDBJ whole genome shotgun (WGS) entry which is preliminary data.</text>
</comment>
<gene>
    <name evidence="2" type="ORF">P8C59_009238</name>
</gene>
<dbReference type="EMBL" id="JAQQPM010000009">
    <property type="protein sequence ID" value="KAK2075081.1"/>
    <property type="molecule type" value="Genomic_DNA"/>
</dbReference>
<dbReference type="AlphaFoldDB" id="A0AAD9IC33"/>
<proteinExistence type="predicted"/>
<dbReference type="Proteomes" id="UP001217918">
    <property type="component" value="Unassembled WGS sequence"/>
</dbReference>
<organism evidence="2 3">
    <name type="scientific">Phyllachora maydis</name>
    <dbReference type="NCBI Taxonomy" id="1825666"/>
    <lineage>
        <taxon>Eukaryota</taxon>
        <taxon>Fungi</taxon>
        <taxon>Dikarya</taxon>
        <taxon>Ascomycota</taxon>
        <taxon>Pezizomycotina</taxon>
        <taxon>Sordariomycetes</taxon>
        <taxon>Sordariomycetidae</taxon>
        <taxon>Phyllachorales</taxon>
        <taxon>Phyllachoraceae</taxon>
        <taxon>Phyllachora</taxon>
    </lineage>
</organism>
<name>A0AAD9IC33_9PEZI</name>
<feature type="compositionally biased region" description="Basic and acidic residues" evidence="1">
    <location>
        <begin position="65"/>
        <end position="75"/>
    </location>
</feature>
<protein>
    <recommendedName>
        <fullName evidence="4">Protein CMS1</fullName>
    </recommendedName>
</protein>
<sequence>MKKQELAVLLRAHDWHTTDCTKRTGARLLSAFGSIPRPDTSTQQAAMATAEVTRGKKRARPVEPQPKEPKSEDAGSHVSGKRRKAKAAAARKEEEADLDLEAGLNKALERMDGPLLADHIAQKMKRFDDDLTTVELADLYIPGNLIKDISSWRKPRSTANLPNFLEHLTPAKKLSQAPQENGTPHTIIVTGAGLRAADLVRSVRKYQNAGNIVAKLFAKHIKLEEAVAFLGKTRAGIAVGTPQRVMDLLDNKALSVDKLERIIVDASHIDIKKRGVLDMKETLIPLLKLLSRKEFKERYGSAGGKLKHDTNNDPLDLVFY</sequence>
<reference evidence="2" key="1">
    <citation type="journal article" date="2023" name="Mol. Plant Microbe Interact.">
        <title>Elucidating the Obligate Nature and Biological Capacity of an Invasive Fungal Corn Pathogen.</title>
        <authorList>
            <person name="MacCready J.S."/>
            <person name="Roggenkamp E.M."/>
            <person name="Gdanetz K."/>
            <person name="Chilvers M.I."/>
        </authorList>
    </citation>
    <scope>NUCLEOTIDE SEQUENCE</scope>
    <source>
        <strain evidence="2">PM02</strain>
    </source>
</reference>
<dbReference type="Pfam" id="PF14617">
    <property type="entry name" value="CMS1"/>
    <property type="match status" value="1"/>
</dbReference>
<keyword evidence="3" id="KW-1185">Reference proteome</keyword>